<dbReference type="Proteomes" id="UP000324897">
    <property type="component" value="Unassembled WGS sequence"/>
</dbReference>
<sequence>MAVQAQHLSHPFKFMVDDATVCGSAFQDEYAGCAPAAGVRDTTLLRDFPRSDLTACSYGFEPRKRARVSADGFLEDQRVALPPAMLPGLQEVPVGDAPRRALASSSAASTSGRAANVAGVSSWLYSQGAEIDEVIRLEARDKGDDGAKRFRYIFFATPASY</sequence>
<gene>
    <name evidence="1" type="ORF">EJB05_38155</name>
    <name evidence="2" type="ORF">EJB05_38183</name>
</gene>
<accession>A0A5J9TTH8</accession>
<dbReference type="Gramene" id="TVU14672">
    <property type="protein sequence ID" value="TVU14672"/>
    <property type="gene ID" value="EJB05_38155"/>
</dbReference>
<evidence type="ECO:0000313" key="1">
    <source>
        <dbReference type="EMBL" id="TVU14672.1"/>
    </source>
</evidence>
<comment type="caution">
    <text evidence="1">The sequence shown here is derived from an EMBL/GenBank/DDBJ whole genome shotgun (WGS) entry which is preliminary data.</text>
</comment>
<reference evidence="1 3" key="1">
    <citation type="journal article" date="2019" name="Sci. Rep.">
        <title>A high-quality genome of Eragrostis curvula grass provides insights into Poaceae evolution and supports new strategies to enhance forage quality.</title>
        <authorList>
            <person name="Carballo J."/>
            <person name="Santos B.A.C.M."/>
            <person name="Zappacosta D."/>
            <person name="Garbus I."/>
            <person name="Selva J.P."/>
            <person name="Gallo C.A."/>
            <person name="Diaz A."/>
            <person name="Albertini E."/>
            <person name="Caccamo M."/>
            <person name="Echenique V."/>
        </authorList>
    </citation>
    <scope>NUCLEOTIDE SEQUENCE [LARGE SCALE GENOMIC DNA]</scope>
    <source>
        <strain evidence="3">cv. Victoria</strain>
        <tissue evidence="1">Leaf</tissue>
    </source>
</reference>
<proteinExistence type="predicted"/>
<evidence type="ECO:0000313" key="2">
    <source>
        <dbReference type="EMBL" id="TVU14698.1"/>
    </source>
</evidence>
<organism evidence="1 3">
    <name type="scientific">Eragrostis curvula</name>
    <name type="common">weeping love grass</name>
    <dbReference type="NCBI Taxonomy" id="38414"/>
    <lineage>
        <taxon>Eukaryota</taxon>
        <taxon>Viridiplantae</taxon>
        <taxon>Streptophyta</taxon>
        <taxon>Embryophyta</taxon>
        <taxon>Tracheophyta</taxon>
        <taxon>Spermatophyta</taxon>
        <taxon>Magnoliopsida</taxon>
        <taxon>Liliopsida</taxon>
        <taxon>Poales</taxon>
        <taxon>Poaceae</taxon>
        <taxon>PACMAD clade</taxon>
        <taxon>Chloridoideae</taxon>
        <taxon>Eragrostideae</taxon>
        <taxon>Eragrostidinae</taxon>
        <taxon>Eragrostis</taxon>
    </lineage>
</organism>
<evidence type="ECO:0000313" key="3">
    <source>
        <dbReference type="Proteomes" id="UP000324897"/>
    </source>
</evidence>
<name>A0A5J9TTH8_9POAL</name>
<dbReference type="EMBL" id="RWGY01000031">
    <property type="protein sequence ID" value="TVU14698.1"/>
    <property type="molecule type" value="Genomic_DNA"/>
</dbReference>
<keyword evidence="3" id="KW-1185">Reference proteome</keyword>
<dbReference type="EMBL" id="RWGY01000031">
    <property type="protein sequence ID" value="TVU14672.1"/>
    <property type="molecule type" value="Genomic_DNA"/>
</dbReference>
<feature type="non-terminal residue" evidence="1">
    <location>
        <position position="1"/>
    </location>
</feature>
<protein>
    <submittedName>
        <fullName evidence="1">Uncharacterized protein</fullName>
    </submittedName>
</protein>
<dbReference type="Gramene" id="TVU14698">
    <property type="protein sequence ID" value="TVU14698"/>
    <property type="gene ID" value="EJB05_38183"/>
</dbReference>
<dbReference type="OrthoDB" id="692358at2759"/>
<dbReference type="AlphaFoldDB" id="A0A5J9TTH8"/>